<evidence type="ECO:0000313" key="3">
    <source>
        <dbReference type="Proteomes" id="UP000078540"/>
    </source>
</evidence>
<reference evidence="2 3" key="1">
    <citation type="submission" date="2015-09" db="EMBL/GenBank/DDBJ databases">
        <title>Atta colombica WGS genome.</title>
        <authorList>
            <person name="Nygaard S."/>
            <person name="Hu H."/>
            <person name="Boomsma J."/>
            <person name="Zhang G."/>
        </authorList>
    </citation>
    <scope>NUCLEOTIDE SEQUENCE [LARGE SCALE GENOMIC DNA]</scope>
    <source>
        <strain evidence="2">Treedump-2</strain>
        <tissue evidence="2">Whole body</tissue>
    </source>
</reference>
<organism evidence="2 3">
    <name type="scientific">Atta colombica</name>
    <dbReference type="NCBI Taxonomy" id="520822"/>
    <lineage>
        <taxon>Eukaryota</taxon>
        <taxon>Metazoa</taxon>
        <taxon>Ecdysozoa</taxon>
        <taxon>Arthropoda</taxon>
        <taxon>Hexapoda</taxon>
        <taxon>Insecta</taxon>
        <taxon>Pterygota</taxon>
        <taxon>Neoptera</taxon>
        <taxon>Endopterygota</taxon>
        <taxon>Hymenoptera</taxon>
        <taxon>Apocrita</taxon>
        <taxon>Aculeata</taxon>
        <taxon>Formicoidea</taxon>
        <taxon>Formicidae</taxon>
        <taxon>Myrmicinae</taxon>
        <taxon>Atta</taxon>
    </lineage>
</organism>
<keyword evidence="3" id="KW-1185">Reference proteome</keyword>
<feature type="transmembrane region" description="Helical" evidence="1">
    <location>
        <begin position="20"/>
        <end position="40"/>
    </location>
</feature>
<protein>
    <submittedName>
        <fullName evidence="2">Uncharacterized protein</fullName>
    </submittedName>
</protein>
<evidence type="ECO:0000313" key="2">
    <source>
        <dbReference type="EMBL" id="KYM84320.1"/>
    </source>
</evidence>
<sequence length="44" mass="5095">IICNMHLNREQRGEKFHWQLSYSAIKSSAILVLSYVKYIIAGNV</sequence>
<accession>A0A195BHP2</accession>
<name>A0A195BHP2_9HYME</name>
<keyword evidence="1" id="KW-0472">Membrane</keyword>
<keyword evidence="1" id="KW-0812">Transmembrane</keyword>
<evidence type="ECO:0000256" key="1">
    <source>
        <dbReference type="SAM" id="Phobius"/>
    </source>
</evidence>
<dbReference type="AlphaFoldDB" id="A0A195BHP2"/>
<dbReference type="EMBL" id="KQ976465">
    <property type="protein sequence ID" value="KYM84320.1"/>
    <property type="molecule type" value="Genomic_DNA"/>
</dbReference>
<dbReference type="Proteomes" id="UP000078540">
    <property type="component" value="Unassembled WGS sequence"/>
</dbReference>
<keyword evidence="1" id="KW-1133">Transmembrane helix</keyword>
<proteinExistence type="predicted"/>
<feature type="non-terminal residue" evidence="2">
    <location>
        <position position="1"/>
    </location>
</feature>
<gene>
    <name evidence="2" type="ORF">ALC53_05413</name>
</gene>